<dbReference type="RefSeq" id="WP_121524811.1">
    <property type="nucleotide sequence ID" value="NZ_RCHR01000009.1"/>
</dbReference>
<dbReference type="GO" id="GO:0005886">
    <property type="term" value="C:plasma membrane"/>
    <property type="evidence" value="ECO:0007669"/>
    <property type="project" value="UniProtKB-SubCell"/>
</dbReference>
<dbReference type="SUPFAM" id="SSF103473">
    <property type="entry name" value="MFS general substrate transporter"/>
    <property type="match status" value="1"/>
</dbReference>
<feature type="domain" description="Major facilitator superfamily (MFS) profile" evidence="7">
    <location>
        <begin position="9"/>
        <end position="406"/>
    </location>
</feature>
<evidence type="ECO:0000256" key="3">
    <source>
        <dbReference type="ARBA" id="ARBA00022692"/>
    </source>
</evidence>
<reference evidence="8 9" key="1">
    <citation type="submission" date="2018-10" db="EMBL/GenBank/DDBJ databases">
        <title>Oceanobacillus sp. YLB-02 draft genome.</title>
        <authorList>
            <person name="Yu L."/>
        </authorList>
    </citation>
    <scope>NUCLEOTIDE SEQUENCE [LARGE SCALE GENOMIC DNA]</scope>
    <source>
        <strain evidence="8 9">YLB-02</strain>
    </source>
</reference>
<dbReference type="Gene3D" id="1.20.1250.20">
    <property type="entry name" value="MFS general substrate transporter like domains"/>
    <property type="match status" value="2"/>
</dbReference>
<feature type="transmembrane region" description="Helical" evidence="6">
    <location>
        <begin position="228"/>
        <end position="249"/>
    </location>
</feature>
<feature type="transmembrane region" description="Helical" evidence="6">
    <location>
        <begin position="351"/>
        <end position="374"/>
    </location>
</feature>
<sequence length="423" mass="45211">MEKVKNRWLIAASAVGVHLSIGSAYAWSVFTNPMAAQYGWETTEISLAFSIAIFMLGFSAAFMGRFVEKQGPKKSAILSAIFFSVGVAGSGLATALESLFLLYVFYGVIGGIGLGIGYISPVSTLVKWFPDRRGLATGLAIMGFGFAALLSGPAAAALIDSVGISSTFYVLGAVYFIVMTLAAQYLSPPPEGWTPKGFNEKRQNGKREIKADLSQLTANEAIKTRRFWMLWSMLFINVTCGIAVIAVASPMAQDIAGMTAIAAAAMVGVMGLFNGAGRLGWASLSDYIGRPNVYTAFFVIQIIAFFMLPFATNGIIFQLLIFAILTCYGGGFASIPAYIGDLFGTKQLGAIHGYILTAWAAAGVVGPILLSLIYDSTNSYNLTMTIFGILFMVAFAISIWIRADINRLRKAQQSLNNSAVATE</sequence>
<feature type="transmembrane region" description="Helical" evidence="6">
    <location>
        <begin position="45"/>
        <end position="64"/>
    </location>
</feature>
<dbReference type="InterPro" id="IPR020846">
    <property type="entry name" value="MFS_dom"/>
</dbReference>
<dbReference type="InterPro" id="IPR050327">
    <property type="entry name" value="Proton-linked_MCT"/>
</dbReference>
<accession>A0A498D404</accession>
<dbReference type="CDD" id="cd17353">
    <property type="entry name" value="MFS_OFA_like"/>
    <property type="match status" value="1"/>
</dbReference>
<dbReference type="PROSITE" id="PS50850">
    <property type="entry name" value="MFS"/>
    <property type="match status" value="1"/>
</dbReference>
<dbReference type="InterPro" id="IPR011701">
    <property type="entry name" value="MFS"/>
</dbReference>
<feature type="transmembrane region" description="Helical" evidence="6">
    <location>
        <begin position="255"/>
        <end position="273"/>
    </location>
</feature>
<dbReference type="PANTHER" id="PTHR11360">
    <property type="entry name" value="MONOCARBOXYLATE TRANSPORTER"/>
    <property type="match status" value="1"/>
</dbReference>
<dbReference type="GO" id="GO:0022857">
    <property type="term" value="F:transmembrane transporter activity"/>
    <property type="evidence" value="ECO:0007669"/>
    <property type="project" value="InterPro"/>
</dbReference>
<dbReference type="Pfam" id="PF07690">
    <property type="entry name" value="MFS_1"/>
    <property type="match status" value="1"/>
</dbReference>
<feature type="transmembrane region" description="Helical" evidence="6">
    <location>
        <begin position="168"/>
        <end position="186"/>
    </location>
</feature>
<organism evidence="8 9">
    <name type="scientific">Oceanobacillus piezotolerans</name>
    <dbReference type="NCBI Taxonomy" id="2448030"/>
    <lineage>
        <taxon>Bacteria</taxon>
        <taxon>Bacillati</taxon>
        <taxon>Bacillota</taxon>
        <taxon>Bacilli</taxon>
        <taxon>Bacillales</taxon>
        <taxon>Bacillaceae</taxon>
        <taxon>Oceanobacillus</taxon>
    </lineage>
</organism>
<feature type="transmembrane region" description="Helical" evidence="6">
    <location>
        <begin position="100"/>
        <end position="122"/>
    </location>
</feature>
<evidence type="ECO:0000256" key="6">
    <source>
        <dbReference type="SAM" id="Phobius"/>
    </source>
</evidence>
<evidence type="ECO:0000256" key="4">
    <source>
        <dbReference type="ARBA" id="ARBA00022989"/>
    </source>
</evidence>
<keyword evidence="3 6" id="KW-0812">Transmembrane</keyword>
<dbReference type="EMBL" id="RCHR01000009">
    <property type="protein sequence ID" value="RLL41149.1"/>
    <property type="molecule type" value="Genomic_DNA"/>
</dbReference>
<feature type="transmembrane region" description="Helical" evidence="6">
    <location>
        <begin position="76"/>
        <end position="94"/>
    </location>
</feature>
<evidence type="ECO:0000256" key="5">
    <source>
        <dbReference type="ARBA" id="ARBA00023136"/>
    </source>
</evidence>
<keyword evidence="2" id="KW-0813">Transport</keyword>
<feature type="transmembrane region" description="Helical" evidence="6">
    <location>
        <begin position="316"/>
        <end position="339"/>
    </location>
</feature>
<dbReference type="Proteomes" id="UP000270219">
    <property type="component" value="Unassembled WGS sequence"/>
</dbReference>
<evidence type="ECO:0000256" key="1">
    <source>
        <dbReference type="ARBA" id="ARBA00004651"/>
    </source>
</evidence>
<feature type="transmembrane region" description="Helical" evidence="6">
    <location>
        <begin position="134"/>
        <end position="156"/>
    </location>
</feature>
<feature type="transmembrane region" description="Helical" evidence="6">
    <location>
        <begin position="380"/>
        <end position="401"/>
    </location>
</feature>
<keyword evidence="5 6" id="KW-0472">Membrane</keyword>
<gene>
    <name evidence="8" type="ORF">D8M04_18085</name>
</gene>
<comment type="caution">
    <text evidence="8">The sequence shown here is derived from an EMBL/GenBank/DDBJ whole genome shotgun (WGS) entry which is preliminary data.</text>
</comment>
<protein>
    <submittedName>
        <fullName evidence="8">MFS transporter</fullName>
    </submittedName>
</protein>
<evidence type="ECO:0000313" key="9">
    <source>
        <dbReference type="Proteomes" id="UP000270219"/>
    </source>
</evidence>
<comment type="subcellular location">
    <subcellularLocation>
        <location evidence="1">Cell membrane</location>
        <topology evidence="1">Multi-pass membrane protein</topology>
    </subcellularLocation>
</comment>
<evidence type="ECO:0000313" key="8">
    <source>
        <dbReference type="EMBL" id="RLL41149.1"/>
    </source>
</evidence>
<name>A0A498D404_9BACI</name>
<feature type="transmembrane region" description="Helical" evidence="6">
    <location>
        <begin position="293"/>
        <end position="310"/>
    </location>
</feature>
<evidence type="ECO:0000256" key="2">
    <source>
        <dbReference type="ARBA" id="ARBA00022448"/>
    </source>
</evidence>
<keyword evidence="4 6" id="KW-1133">Transmembrane helix</keyword>
<dbReference type="InterPro" id="IPR036259">
    <property type="entry name" value="MFS_trans_sf"/>
</dbReference>
<proteinExistence type="predicted"/>
<evidence type="ECO:0000259" key="7">
    <source>
        <dbReference type="PROSITE" id="PS50850"/>
    </source>
</evidence>
<dbReference type="AlphaFoldDB" id="A0A498D404"/>
<dbReference type="PANTHER" id="PTHR11360:SF317">
    <property type="entry name" value="MAJOR FACILITATOR SUPERFAMILY (MFS) PROFILE DOMAIN-CONTAINING PROTEIN-RELATED"/>
    <property type="match status" value="1"/>
</dbReference>
<dbReference type="OrthoDB" id="9793415at2"/>
<keyword evidence="9" id="KW-1185">Reference proteome</keyword>